<dbReference type="PANTHER" id="PTHR30050">
    <property type="entry name" value="CHROMOSOMAL REPLICATION INITIATOR PROTEIN DNAA"/>
    <property type="match status" value="1"/>
</dbReference>
<dbReference type="SMART" id="SM00382">
    <property type="entry name" value="AAA"/>
    <property type="match status" value="1"/>
</dbReference>
<dbReference type="EMBL" id="FQUY01000032">
    <property type="protein sequence ID" value="SHF53859.1"/>
    <property type="molecule type" value="Genomic_DNA"/>
</dbReference>
<dbReference type="InterPro" id="IPR002611">
    <property type="entry name" value="IstB_ATP-bd"/>
</dbReference>
<dbReference type="Proteomes" id="UP000184148">
    <property type="component" value="Unassembled WGS sequence"/>
</dbReference>
<dbReference type="AlphaFoldDB" id="A0A1M5CGK1"/>
<proteinExistence type="predicted"/>
<dbReference type="STRING" id="1121429.SAMN02745133_02921"/>
<evidence type="ECO:0000313" key="3">
    <source>
        <dbReference type="Proteomes" id="UP000184148"/>
    </source>
</evidence>
<dbReference type="RefSeq" id="WP_073240090.1">
    <property type="nucleotide sequence ID" value="NZ_FQUY01000032.1"/>
</dbReference>
<dbReference type="InterPro" id="IPR003593">
    <property type="entry name" value="AAA+_ATPase"/>
</dbReference>
<keyword evidence="2" id="KW-0378">Hydrolase</keyword>
<keyword evidence="2" id="KW-0067">ATP-binding</keyword>
<reference evidence="3" key="1">
    <citation type="submission" date="2016-11" db="EMBL/GenBank/DDBJ databases">
        <authorList>
            <person name="Varghese N."/>
            <person name="Submissions S."/>
        </authorList>
    </citation>
    <scope>NUCLEOTIDE SEQUENCE [LARGE SCALE GENOMIC DNA]</scope>
    <source>
        <strain evidence="3">DSM 12395</strain>
    </source>
</reference>
<dbReference type="OrthoDB" id="9776217at2"/>
<feature type="domain" description="AAA+ ATPase" evidence="1">
    <location>
        <begin position="120"/>
        <end position="253"/>
    </location>
</feature>
<evidence type="ECO:0000313" key="2">
    <source>
        <dbReference type="EMBL" id="SHF53859.1"/>
    </source>
</evidence>
<dbReference type="SUPFAM" id="SSF52540">
    <property type="entry name" value="P-loop containing nucleoside triphosphate hydrolases"/>
    <property type="match status" value="1"/>
</dbReference>
<keyword evidence="2" id="KW-0547">Nucleotide-binding</keyword>
<dbReference type="PANTHER" id="PTHR30050:SF4">
    <property type="entry name" value="ATP-BINDING PROTEIN RV3427C IN INSERTION SEQUENCE-RELATED"/>
    <property type="match status" value="1"/>
</dbReference>
<dbReference type="GO" id="GO:0006260">
    <property type="term" value="P:DNA replication"/>
    <property type="evidence" value="ECO:0007669"/>
    <property type="project" value="TreeGrafter"/>
</dbReference>
<name>A0A1M5CGK1_9FIRM</name>
<keyword evidence="2" id="KW-0347">Helicase</keyword>
<evidence type="ECO:0000259" key="1">
    <source>
        <dbReference type="SMART" id="SM00382"/>
    </source>
</evidence>
<organism evidence="2 3">
    <name type="scientific">Desulforamulus putei DSM 12395</name>
    <dbReference type="NCBI Taxonomy" id="1121429"/>
    <lineage>
        <taxon>Bacteria</taxon>
        <taxon>Bacillati</taxon>
        <taxon>Bacillota</taxon>
        <taxon>Clostridia</taxon>
        <taxon>Eubacteriales</taxon>
        <taxon>Peptococcaceae</taxon>
        <taxon>Desulforamulus</taxon>
    </lineage>
</organism>
<dbReference type="GO" id="GO:0004386">
    <property type="term" value="F:helicase activity"/>
    <property type="evidence" value="ECO:0007669"/>
    <property type="project" value="UniProtKB-KW"/>
</dbReference>
<sequence length="277" mass="31712">MDFFDPETVLANLKNNIRSTGNGTQSIKKAACQTCNDRGIYMEGEFAVPCTCVKRKALEIKFKNCQIPRAMLNHSFSNFNFKYYSPTIKEPLSKRTYLEIAQKTYQYAQEFARDFVRGDAREGLLIQGPVGSGKTFLACCIANYVLQHSDQAVLFVVVPDLLEKIKASYSNASQYTEYSLVESACEVPLLIMDDLGAHSYTEWTRNKIYNIINYRLNHELPTVITTNLFLAGDLTELIGERTVSRIEQMCRPLWLERERDIREILREEKAGQTSGRR</sequence>
<protein>
    <submittedName>
        <fullName evidence="2">Replicative DNA helicase loader DnaI</fullName>
    </submittedName>
</protein>
<dbReference type="GO" id="GO:0005524">
    <property type="term" value="F:ATP binding"/>
    <property type="evidence" value="ECO:0007669"/>
    <property type="project" value="InterPro"/>
</dbReference>
<dbReference type="Gene3D" id="3.40.50.300">
    <property type="entry name" value="P-loop containing nucleotide triphosphate hydrolases"/>
    <property type="match status" value="1"/>
</dbReference>
<accession>A0A1M5CGK1</accession>
<dbReference type="Pfam" id="PF01695">
    <property type="entry name" value="IstB_IS21"/>
    <property type="match status" value="1"/>
</dbReference>
<keyword evidence="3" id="KW-1185">Reference proteome</keyword>
<dbReference type="InterPro" id="IPR027417">
    <property type="entry name" value="P-loop_NTPase"/>
</dbReference>
<gene>
    <name evidence="2" type="ORF">SAMN02745133_02921</name>
</gene>
<dbReference type="CDD" id="cd00009">
    <property type="entry name" value="AAA"/>
    <property type="match status" value="1"/>
</dbReference>